<evidence type="ECO:0000313" key="1">
    <source>
        <dbReference type="EMBL" id="OEH75786.1"/>
    </source>
</evidence>
<dbReference type="EMBL" id="JROU02001632">
    <property type="protein sequence ID" value="OEH75786.1"/>
    <property type="molecule type" value="Genomic_DNA"/>
</dbReference>
<dbReference type="InParanoid" id="A0A1D3CX64"/>
<organism evidence="1 2">
    <name type="scientific">Cyclospora cayetanensis</name>
    <dbReference type="NCBI Taxonomy" id="88456"/>
    <lineage>
        <taxon>Eukaryota</taxon>
        <taxon>Sar</taxon>
        <taxon>Alveolata</taxon>
        <taxon>Apicomplexa</taxon>
        <taxon>Conoidasida</taxon>
        <taxon>Coccidia</taxon>
        <taxon>Eucoccidiorida</taxon>
        <taxon>Eimeriorina</taxon>
        <taxon>Eimeriidae</taxon>
        <taxon>Cyclospora</taxon>
    </lineage>
</organism>
<proteinExistence type="predicted"/>
<reference evidence="1 2" key="1">
    <citation type="journal article" date="2016" name="BMC Genomics">
        <title>Comparative genomics reveals Cyclospora cayetanensis possesses coccidia-like metabolism and invasion components but unique surface antigens.</title>
        <authorList>
            <person name="Liu S."/>
            <person name="Wang L."/>
            <person name="Zheng H."/>
            <person name="Xu Z."/>
            <person name="Roellig D.M."/>
            <person name="Li N."/>
            <person name="Frace M.A."/>
            <person name="Tang K."/>
            <person name="Arrowood M.J."/>
            <person name="Moss D.M."/>
            <person name="Zhang L."/>
            <person name="Feng Y."/>
            <person name="Xiao L."/>
        </authorList>
    </citation>
    <scope>NUCLEOTIDE SEQUENCE [LARGE SCALE GENOMIC DNA]</scope>
    <source>
        <strain evidence="1 2">CHN_HEN01</strain>
    </source>
</reference>
<sequence>MYSPVFVASYFLLFESYPDQSICGVKSHRTSPIRGIAERLSARGISVVIRPIFSAQWRTLCIAPPAVQCGIRVPRAVNGAAAVGGVATAIPCPVGHDHLSAILEQRLLRPLFNLCLLVVQLWQVQDTAVVRYEEQNGKW</sequence>
<dbReference type="AlphaFoldDB" id="A0A1D3CX64"/>
<dbReference type="VEuPathDB" id="ToxoDB:cyc_07936"/>
<gene>
    <name evidence="1" type="ORF">cyc_07936</name>
</gene>
<name>A0A1D3CX64_9EIME</name>
<accession>A0A1D3CX64</accession>
<comment type="caution">
    <text evidence="1">The sequence shown here is derived from an EMBL/GenBank/DDBJ whole genome shotgun (WGS) entry which is preliminary data.</text>
</comment>
<keyword evidence="2" id="KW-1185">Reference proteome</keyword>
<dbReference type="Proteomes" id="UP000095192">
    <property type="component" value="Unassembled WGS sequence"/>
</dbReference>
<evidence type="ECO:0000313" key="2">
    <source>
        <dbReference type="Proteomes" id="UP000095192"/>
    </source>
</evidence>
<protein>
    <submittedName>
        <fullName evidence="1">Uncharacterized protein</fullName>
    </submittedName>
</protein>